<sequence length="341" mass="38183">MAASSGSIATSPCSPGLLRLEETKNLRNLFLDCVRGYIAQAGSETNWPLVVRATTAMILLQRRRHPGREWVRSLLRSRETFGEYHHLVRDMRLDNGQDFFQYFRMTRQRFDHLLSLVGPSLQKETTFWREPIPPAERLALTIRYLAHGASQAICAMTFRIGRSTASEIIQETCEALRAVLEPLYRPVDLIFFTDAALIVFSLSEDIMAAVAIPSCPWAASIQPIQASAKTLEAVVWACVSLHNYLRASDESERGERLYCPAGYVDTDKEGHPGQTTNGRWRVESADGTALSDVGRVSSNTHATVAKSVREKYMKYFCSRRGEVPWQYNVVLRGAAPAAPNA</sequence>
<protein>
    <submittedName>
        <fullName evidence="1">Uncharacterized protein</fullName>
    </submittedName>
</protein>
<organism evidence="1 2">
    <name type="scientific">Ixodes persulcatus</name>
    <name type="common">Taiga tick</name>
    <dbReference type="NCBI Taxonomy" id="34615"/>
    <lineage>
        <taxon>Eukaryota</taxon>
        <taxon>Metazoa</taxon>
        <taxon>Ecdysozoa</taxon>
        <taxon>Arthropoda</taxon>
        <taxon>Chelicerata</taxon>
        <taxon>Arachnida</taxon>
        <taxon>Acari</taxon>
        <taxon>Parasitiformes</taxon>
        <taxon>Ixodida</taxon>
        <taxon>Ixodoidea</taxon>
        <taxon>Ixodidae</taxon>
        <taxon>Ixodinae</taxon>
        <taxon>Ixodes</taxon>
    </lineage>
</organism>
<comment type="caution">
    <text evidence="1">The sequence shown here is derived from an EMBL/GenBank/DDBJ whole genome shotgun (WGS) entry which is preliminary data.</text>
</comment>
<keyword evidence="2" id="KW-1185">Reference proteome</keyword>
<evidence type="ECO:0000313" key="1">
    <source>
        <dbReference type="EMBL" id="KAG0435450.1"/>
    </source>
</evidence>
<proteinExistence type="predicted"/>
<dbReference type="EMBL" id="JABSTQ010007617">
    <property type="protein sequence ID" value="KAG0435450.1"/>
    <property type="molecule type" value="Genomic_DNA"/>
</dbReference>
<gene>
    <name evidence="1" type="ORF">HPB47_018474</name>
</gene>
<name>A0AC60QKN1_IXOPE</name>
<accession>A0AC60QKN1</accession>
<reference evidence="1 2" key="1">
    <citation type="journal article" date="2020" name="Cell">
        <title>Large-Scale Comparative Analyses of Tick Genomes Elucidate Their Genetic Diversity and Vector Capacities.</title>
        <authorList>
            <consortium name="Tick Genome and Microbiome Consortium (TIGMIC)"/>
            <person name="Jia N."/>
            <person name="Wang J."/>
            <person name="Shi W."/>
            <person name="Du L."/>
            <person name="Sun Y."/>
            <person name="Zhan W."/>
            <person name="Jiang J.F."/>
            <person name="Wang Q."/>
            <person name="Zhang B."/>
            <person name="Ji P."/>
            <person name="Bell-Sakyi L."/>
            <person name="Cui X.M."/>
            <person name="Yuan T.T."/>
            <person name="Jiang B.G."/>
            <person name="Yang W.F."/>
            <person name="Lam T.T."/>
            <person name="Chang Q.C."/>
            <person name="Ding S.J."/>
            <person name="Wang X.J."/>
            <person name="Zhu J.G."/>
            <person name="Ruan X.D."/>
            <person name="Zhao L."/>
            <person name="Wei J.T."/>
            <person name="Ye R.Z."/>
            <person name="Que T.C."/>
            <person name="Du C.H."/>
            <person name="Zhou Y.H."/>
            <person name="Cheng J.X."/>
            <person name="Dai P.F."/>
            <person name="Guo W.B."/>
            <person name="Han X.H."/>
            <person name="Huang E.J."/>
            <person name="Li L.F."/>
            <person name="Wei W."/>
            <person name="Gao Y.C."/>
            <person name="Liu J.Z."/>
            <person name="Shao H.Z."/>
            <person name="Wang X."/>
            <person name="Wang C.C."/>
            <person name="Yang T.C."/>
            <person name="Huo Q.B."/>
            <person name="Li W."/>
            <person name="Chen H.Y."/>
            <person name="Chen S.E."/>
            <person name="Zhou L.G."/>
            <person name="Ni X.B."/>
            <person name="Tian J.H."/>
            <person name="Sheng Y."/>
            <person name="Liu T."/>
            <person name="Pan Y.S."/>
            <person name="Xia L.Y."/>
            <person name="Li J."/>
            <person name="Zhao F."/>
            <person name="Cao W.C."/>
        </authorList>
    </citation>
    <scope>NUCLEOTIDE SEQUENCE [LARGE SCALE GENOMIC DNA]</scope>
    <source>
        <strain evidence="1">Iper-2018</strain>
    </source>
</reference>
<evidence type="ECO:0000313" key="2">
    <source>
        <dbReference type="Proteomes" id="UP000805193"/>
    </source>
</evidence>
<dbReference type="Proteomes" id="UP000805193">
    <property type="component" value="Unassembled WGS sequence"/>
</dbReference>